<dbReference type="OrthoDB" id="9802241at2"/>
<dbReference type="InterPro" id="IPR022643">
    <property type="entry name" value="De-COase2_C"/>
</dbReference>
<keyword evidence="4 12" id="KW-0663">Pyridoxal phosphate</keyword>
<dbReference type="FunFam" id="2.40.37.10:FF:000003">
    <property type="entry name" value="Diaminopimelate decarboxylase"/>
    <property type="match status" value="1"/>
</dbReference>
<feature type="binding site" evidence="12">
    <location>
        <begin position="283"/>
        <end position="286"/>
    </location>
    <ligand>
        <name>pyridoxal 5'-phosphate</name>
        <dbReference type="ChEBI" id="CHEBI:597326"/>
    </ligand>
</feature>
<evidence type="ECO:0000256" key="14">
    <source>
        <dbReference type="RuleBase" id="RU003738"/>
    </source>
</evidence>
<comment type="subunit">
    <text evidence="12">Homodimer.</text>
</comment>
<comment type="pathway">
    <text evidence="8 12 14">Amino-acid biosynthesis; L-lysine biosynthesis via DAP pathway; L-lysine from DL-2,6-diaminopimelate: step 1/1.</text>
</comment>
<comment type="caution">
    <text evidence="17">The sequence shown here is derived from an EMBL/GenBank/DDBJ whole genome shotgun (WGS) entry which is preliminary data.</text>
</comment>
<evidence type="ECO:0000259" key="15">
    <source>
        <dbReference type="Pfam" id="PF00278"/>
    </source>
</evidence>
<dbReference type="SUPFAM" id="SSF51419">
    <property type="entry name" value="PLP-binding barrel"/>
    <property type="match status" value="1"/>
</dbReference>
<comment type="catalytic activity">
    <reaction evidence="7 12 14">
        <text>meso-2,6-diaminopimelate + H(+) = L-lysine + CO2</text>
        <dbReference type="Rhea" id="RHEA:15101"/>
        <dbReference type="ChEBI" id="CHEBI:15378"/>
        <dbReference type="ChEBI" id="CHEBI:16526"/>
        <dbReference type="ChEBI" id="CHEBI:32551"/>
        <dbReference type="ChEBI" id="CHEBI:57791"/>
        <dbReference type="EC" id="4.1.1.20"/>
    </reaction>
</comment>
<feature type="binding site" evidence="12">
    <location>
        <position position="246"/>
    </location>
    <ligand>
        <name>pyridoxal 5'-phosphate</name>
        <dbReference type="ChEBI" id="CHEBI:597326"/>
    </ligand>
</feature>
<dbReference type="SUPFAM" id="SSF50621">
    <property type="entry name" value="Alanine racemase C-terminal domain-like"/>
    <property type="match status" value="1"/>
</dbReference>
<dbReference type="PRINTS" id="PR01179">
    <property type="entry name" value="ODADCRBXLASE"/>
</dbReference>
<evidence type="ECO:0000256" key="7">
    <source>
        <dbReference type="ARBA" id="ARBA00050464"/>
    </source>
</evidence>
<evidence type="ECO:0000256" key="11">
    <source>
        <dbReference type="ARBA" id="ARBA00074972"/>
    </source>
</evidence>
<feature type="domain" description="Orn/DAP/Arg decarboxylase 2 C-terminal" evidence="15">
    <location>
        <begin position="37"/>
        <end position="379"/>
    </location>
</feature>
<feature type="binding site" evidence="12">
    <location>
        <position position="381"/>
    </location>
    <ligand>
        <name>pyridoxal 5'-phosphate</name>
        <dbReference type="ChEBI" id="CHEBI:597326"/>
    </ligand>
</feature>
<dbReference type="InterPro" id="IPR022644">
    <property type="entry name" value="De-COase2_N"/>
</dbReference>
<feature type="active site" description="Proton donor" evidence="13">
    <location>
        <position position="353"/>
    </location>
</feature>
<feature type="modified residue" description="N6-(pyridoxal phosphate)lysine" evidence="12 13">
    <location>
        <position position="67"/>
    </location>
</feature>
<evidence type="ECO:0000259" key="16">
    <source>
        <dbReference type="Pfam" id="PF02784"/>
    </source>
</evidence>
<protein>
    <recommendedName>
        <fullName evidence="11 12">Diaminopimelate decarboxylase</fullName>
        <shortName evidence="12">DAP decarboxylase</shortName>
        <shortName evidence="12">DAPDC</shortName>
        <ecNumber evidence="10 12">4.1.1.20</ecNumber>
    </recommendedName>
</protein>
<dbReference type="FunFam" id="3.20.20.10:FF:000003">
    <property type="entry name" value="Diaminopimelate decarboxylase"/>
    <property type="match status" value="1"/>
</dbReference>
<organism evidence="17 18">
    <name type="scientific">Parasutterella muris</name>
    <dbReference type="NCBI Taxonomy" id="2565572"/>
    <lineage>
        <taxon>Bacteria</taxon>
        <taxon>Pseudomonadati</taxon>
        <taxon>Pseudomonadota</taxon>
        <taxon>Betaproteobacteria</taxon>
        <taxon>Burkholderiales</taxon>
        <taxon>Sutterellaceae</taxon>
        <taxon>Parasutterella</taxon>
    </lineage>
</organism>
<keyword evidence="3 12" id="KW-0210">Decarboxylase</keyword>
<dbReference type="GO" id="GO:0008836">
    <property type="term" value="F:diaminopimelate decarboxylase activity"/>
    <property type="evidence" value="ECO:0007669"/>
    <property type="project" value="UniProtKB-UniRule"/>
</dbReference>
<dbReference type="CDD" id="cd06828">
    <property type="entry name" value="PLPDE_III_DapDC"/>
    <property type="match status" value="1"/>
</dbReference>
<dbReference type="PANTHER" id="PTHR43727:SF2">
    <property type="entry name" value="GROUP IV DECARBOXYLASE"/>
    <property type="match status" value="1"/>
</dbReference>
<comment type="cofactor">
    <cofactor evidence="1 12 13 14">
        <name>pyridoxal 5'-phosphate</name>
        <dbReference type="ChEBI" id="CHEBI:597326"/>
    </cofactor>
</comment>
<keyword evidence="6 12" id="KW-0456">Lyase</keyword>
<evidence type="ECO:0000256" key="9">
    <source>
        <dbReference type="ARBA" id="ARBA00060983"/>
    </source>
</evidence>
<evidence type="ECO:0000256" key="5">
    <source>
        <dbReference type="ARBA" id="ARBA00023154"/>
    </source>
</evidence>
<dbReference type="AlphaFoldDB" id="A0A6L6YHC3"/>
<dbReference type="EC" id="4.1.1.20" evidence="10 12"/>
<feature type="domain" description="Orn/DAP/Arg decarboxylase 2 N-terminal" evidence="16">
    <location>
        <begin position="44"/>
        <end position="289"/>
    </location>
</feature>
<evidence type="ECO:0000313" key="18">
    <source>
        <dbReference type="Proteomes" id="UP000472580"/>
    </source>
</evidence>
<name>A0A6L6YHC3_9BURK</name>
<sequence>MNLTLPNDQDFYWKDGSLWCEDVSLETLARKFGTPLYVYSKHALVSAFNAYQSALADHPHLVCFALKANSNLSIIKLFGELGSGFDIVSGGELQRVKAAGCDTRKVIFSGVGKTVREIREALLADIKCFNIESPAELDRIIAVASELKLRARVSFRVNPDVDAKTHPYISTGLKKNKFGIAYEDAVSLYIKASQAPELEVVGIDCHIGSQITETTPFADACEKLCTLLDQLAEHGINLKHIDFGGGLGIKYGTETPPTAKELMAALRRVLVRRGYGDLEMIFEAGRSLVGNSGALLTEVEFLKSGQLKNFIMVDAAMNDMIRPTLYQAWMQIVPVTPSNDKSAAFYDVVGPVCETGDWLGKDRLLSVRQGDILAMLSAGAYGMTMASNYNSRCLPAEVLVNGEEAHLIRRRQNYEDLYRDEILLTR</sequence>
<dbReference type="Gene3D" id="2.40.37.10">
    <property type="entry name" value="Lyase, Ornithine Decarboxylase, Chain A, domain 1"/>
    <property type="match status" value="1"/>
</dbReference>
<evidence type="ECO:0000256" key="2">
    <source>
        <dbReference type="ARBA" id="ARBA00022605"/>
    </source>
</evidence>
<feature type="binding site" evidence="12">
    <location>
        <position position="326"/>
    </location>
    <ligand>
        <name>substrate</name>
    </ligand>
</feature>
<dbReference type="InterPro" id="IPR029066">
    <property type="entry name" value="PLP-binding_barrel"/>
</dbReference>
<evidence type="ECO:0000256" key="12">
    <source>
        <dbReference type="HAMAP-Rule" id="MF_02120"/>
    </source>
</evidence>
<evidence type="ECO:0000256" key="6">
    <source>
        <dbReference type="ARBA" id="ARBA00023239"/>
    </source>
</evidence>
<dbReference type="Pfam" id="PF00278">
    <property type="entry name" value="Orn_DAP_Arg_deC"/>
    <property type="match status" value="1"/>
</dbReference>
<dbReference type="HAMAP" id="MF_02120">
    <property type="entry name" value="LysA"/>
    <property type="match status" value="1"/>
</dbReference>
<keyword evidence="2 12" id="KW-0028">Amino-acid biosynthesis</keyword>
<dbReference type="EMBL" id="WSRP01000021">
    <property type="protein sequence ID" value="MVX57100.1"/>
    <property type="molecule type" value="Genomic_DNA"/>
</dbReference>
<dbReference type="PANTHER" id="PTHR43727">
    <property type="entry name" value="DIAMINOPIMELATE DECARBOXYLASE"/>
    <property type="match status" value="1"/>
</dbReference>
<evidence type="ECO:0000256" key="3">
    <source>
        <dbReference type="ARBA" id="ARBA00022793"/>
    </source>
</evidence>
<keyword evidence="5 12" id="KW-0457">Lysine biosynthesis</keyword>
<dbReference type="InterPro" id="IPR009006">
    <property type="entry name" value="Ala_racemase/Decarboxylase_C"/>
</dbReference>
<dbReference type="InterPro" id="IPR002986">
    <property type="entry name" value="DAP_deCOOHase_LysA"/>
</dbReference>
<dbReference type="Pfam" id="PF02784">
    <property type="entry name" value="Orn_Arg_deC_N"/>
    <property type="match status" value="1"/>
</dbReference>
<evidence type="ECO:0000256" key="8">
    <source>
        <dbReference type="ARBA" id="ARBA00060643"/>
    </source>
</evidence>
<evidence type="ECO:0000256" key="4">
    <source>
        <dbReference type="ARBA" id="ARBA00022898"/>
    </source>
</evidence>
<dbReference type="RefSeq" id="WP_160335527.1">
    <property type="nucleotide sequence ID" value="NZ_CALPCR010000006.1"/>
</dbReference>
<proteinExistence type="inferred from homology"/>
<feature type="binding site" evidence="12">
    <location>
        <position position="322"/>
    </location>
    <ligand>
        <name>substrate</name>
    </ligand>
</feature>
<comment type="similarity">
    <text evidence="9 12">Belongs to the Orn/Lys/Arg decarboxylase class-II family. LysA subfamily.</text>
</comment>
<gene>
    <name evidence="12 17" type="primary">lysA</name>
    <name evidence="17" type="ORF">E5987_07735</name>
</gene>
<dbReference type="UniPathway" id="UPA00034">
    <property type="reaction ID" value="UER00027"/>
</dbReference>
<dbReference type="PRINTS" id="PR01181">
    <property type="entry name" value="DAPDCRBXLASE"/>
</dbReference>
<dbReference type="GO" id="GO:0009089">
    <property type="term" value="P:lysine biosynthetic process via diaminopimelate"/>
    <property type="evidence" value="ECO:0007669"/>
    <property type="project" value="UniProtKB-UniRule"/>
</dbReference>
<comment type="function">
    <text evidence="12">Specifically catalyzes the decarboxylation of meso-diaminopimelate (meso-DAP) to L-lysine.</text>
</comment>
<feature type="binding site" evidence="12">
    <location>
        <position position="354"/>
    </location>
    <ligand>
        <name>substrate</name>
    </ligand>
</feature>
<feature type="binding site" evidence="12">
    <location>
        <position position="286"/>
    </location>
    <ligand>
        <name>substrate</name>
    </ligand>
</feature>
<reference evidence="17 18" key="1">
    <citation type="submission" date="2019-12" db="EMBL/GenBank/DDBJ databases">
        <title>Microbes associate with the intestines of laboratory mice.</title>
        <authorList>
            <person name="Navarre W."/>
            <person name="Wong E."/>
        </authorList>
    </citation>
    <scope>NUCLEOTIDE SEQUENCE [LARGE SCALE GENOMIC DNA]</scope>
    <source>
        <strain evidence="17 18">NM82_D38</strain>
    </source>
</reference>
<evidence type="ECO:0000256" key="13">
    <source>
        <dbReference type="PIRSR" id="PIRSR600183-50"/>
    </source>
</evidence>
<dbReference type="GO" id="GO:0030170">
    <property type="term" value="F:pyridoxal phosphate binding"/>
    <property type="evidence" value="ECO:0007669"/>
    <property type="project" value="UniProtKB-UniRule"/>
</dbReference>
<dbReference type="NCBIfam" id="TIGR01048">
    <property type="entry name" value="lysA"/>
    <property type="match status" value="1"/>
</dbReference>
<dbReference type="InterPro" id="IPR000183">
    <property type="entry name" value="Orn/DAP/Arg_de-COase"/>
</dbReference>
<keyword evidence="18" id="KW-1185">Reference proteome</keyword>
<feature type="binding site" evidence="12">
    <location>
        <position position="381"/>
    </location>
    <ligand>
        <name>substrate</name>
    </ligand>
</feature>
<evidence type="ECO:0000256" key="1">
    <source>
        <dbReference type="ARBA" id="ARBA00001933"/>
    </source>
</evidence>
<dbReference type="Gene3D" id="3.20.20.10">
    <property type="entry name" value="Alanine racemase"/>
    <property type="match status" value="1"/>
</dbReference>
<dbReference type="Proteomes" id="UP000472580">
    <property type="component" value="Unassembled WGS sequence"/>
</dbReference>
<evidence type="ECO:0000313" key="17">
    <source>
        <dbReference type="EMBL" id="MVX57100.1"/>
    </source>
</evidence>
<accession>A0A6L6YHC3</accession>
<evidence type="ECO:0000256" key="10">
    <source>
        <dbReference type="ARBA" id="ARBA00066427"/>
    </source>
</evidence>